<feature type="modified residue" description="4-aspartylphosphate" evidence="4">
    <location>
        <position position="56"/>
    </location>
</feature>
<dbReference type="PROSITE" id="PS50110">
    <property type="entry name" value="RESPONSE_REGULATORY"/>
    <property type="match status" value="1"/>
</dbReference>
<dbReference type="CDD" id="cd17536">
    <property type="entry name" value="REC_YesN-like"/>
    <property type="match status" value="1"/>
</dbReference>
<dbReference type="RefSeq" id="WP_208847771.1">
    <property type="nucleotide sequence ID" value="NZ_JAGGDJ010000005.1"/>
</dbReference>
<evidence type="ECO:0000256" key="3">
    <source>
        <dbReference type="ARBA" id="ARBA00023163"/>
    </source>
</evidence>
<keyword evidence="4" id="KW-0597">Phosphoprotein</keyword>
<dbReference type="Pfam" id="PF12833">
    <property type="entry name" value="HTH_18"/>
    <property type="match status" value="1"/>
</dbReference>
<evidence type="ECO:0000256" key="2">
    <source>
        <dbReference type="ARBA" id="ARBA00023125"/>
    </source>
</evidence>
<dbReference type="Gene3D" id="1.10.10.60">
    <property type="entry name" value="Homeodomain-like"/>
    <property type="match status" value="2"/>
</dbReference>
<feature type="coiled-coil region" evidence="5">
    <location>
        <begin position="118"/>
        <end position="148"/>
    </location>
</feature>
<dbReference type="PANTHER" id="PTHR43280:SF2">
    <property type="entry name" value="HTH-TYPE TRANSCRIPTIONAL REGULATOR EXSA"/>
    <property type="match status" value="1"/>
</dbReference>
<keyword evidence="2" id="KW-0238">DNA-binding</keyword>
<dbReference type="SMART" id="SM00342">
    <property type="entry name" value="HTH_ARAC"/>
    <property type="match status" value="1"/>
</dbReference>
<dbReference type="Pfam" id="PF00072">
    <property type="entry name" value="Response_reg"/>
    <property type="match status" value="1"/>
</dbReference>
<dbReference type="Proteomes" id="UP000670947">
    <property type="component" value="Unassembled WGS sequence"/>
</dbReference>
<keyword evidence="1" id="KW-0805">Transcription regulation</keyword>
<keyword evidence="3" id="KW-0804">Transcription</keyword>
<dbReference type="InterPro" id="IPR018060">
    <property type="entry name" value="HTH_AraC"/>
</dbReference>
<evidence type="ECO:0000256" key="1">
    <source>
        <dbReference type="ARBA" id="ARBA00023015"/>
    </source>
</evidence>
<dbReference type="SUPFAM" id="SSF46689">
    <property type="entry name" value="Homeodomain-like"/>
    <property type="match status" value="2"/>
</dbReference>
<dbReference type="InterPro" id="IPR011006">
    <property type="entry name" value="CheY-like_superfamily"/>
</dbReference>
<dbReference type="InterPro" id="IPR001789">
    <property type="entry name" value="Sig_transdc_resp-reg_receiver"/>
</dbReference>
<dbReference type="PRINTS" id="PR00032">
    <property type="entry name" value="HTHARAC"/>
</dbReference>
<evidence type="ECO:0000259" key="7">
    <source>
        <dbReference type="PROSITE" id="PS50110"/>
    </source>
</evidence>
<dbReference type="PANTHER" id="PTHR43280">
    <property type="entry name" value="ARAC-FAMILY TRANSCRIPTIONAL REGULATOR"/>
    <property type="match status" value="1"/>
</dbReference>
<reference evidence="8 9" key="1">
    <citation type="submission" date="2021-03" db="EMBL/GenBank/DDBJ databases">
        <title>Paenibacillus artemisicola MWE-103 whole genome sequence.</title>
        <authorList>
            <person name="Ham Y.J."/>
        </authorList>
    </citation>
    <scope>NUCLEOTIDE SEQUENCE [LARGE SCALE GENOMIC DNA]</scope>
    <source>
        <strain evidence="8 9">MWE-103</strain>
    </source>
</reference>
<comment type="caution">
    <text evidence="8">The sequence shown here is derived from an EMBL/GenBank/DDBJ whole genome shotgun (WGS) entry which is preliminary data.</text>
</comment>
<accession>A0ABS3W947</accession>
<dbReference type="EMBL" id="JAGGDJ010000005">
    <property type="protein sequence ID" value="MBO7744849.1"/>
    <property type="molecule type" value="Genomic_DNA"/>
</dbReference>
<dbReference type="Gene3D" id="3.40.50.2300">
    <property type="match status" value="1"/>
</dbReference>
<feature type="domain" description="Response regulatory" evidence="7">
    <location>
        <begin position="4"/>
        <end position="121"/>
    </location>
</feature>
<sequence length="561" mass="63591">MNGKVLLVDDEPPITRNLEKVIPWSMLGLEIAGTARNGVEALELLAADPADLVLCDIRMPVMDGLELVRQIRERGLPCDVIMLSGYQDFAYTRSAIQYGVKDYILKPIPYDELTGVIARVMSERRKRAQQEREEQRKLERIMDLANEKLLYDVLMDYTDSTPDNWLLAGQERLLGEPKYTLVVLDIDVCSEDVRDWRDWPDKERKRWNFAVCNILRDALRREGVPHSVIQMRDGEWCVLLLGGADDPPVPGGADAEREQLCGKRVVGWTELLLKAVRQHAKLGLHAGAYYKIAAMNELSAAYTTVRRGMQLASDGGPIAFYGAEQPPAYEIGRTLWEIAERLIAAMKRGDAGGVDQEQRRIAKRLQGAGGVPEGRLKAWLHFLALHLMRELKEAGLLPREQEEALWRKMDRRFGVKDLLAAIRQASSEGAARSTDKRKHSELLMEQAKHYIDRHLFRDLSVEEAATHVGLSTSHFSLLFKGAFGETFIEYVTGQRMEAAKALLQDTPKSVAQIAKEVGYSERRYFTKVFMKYTGQNPTEYRMALHGAGTYAQFEEDPEDER</sequence>
<proteinExistence type="predicted"/>
<dbReference type="PROSITE" id="PS01124">
    <property type="entry name" value="HTH_ARAC_FAMILY_2"/>
    <property type="match status" value="1"/>
</dbReference>
<evidence type="ECO:0000256" key="5">
    <source>
        <dbReference type="SAM" id="Coils"/>
    </source>
</evidence>
<dbReference type="InterPro" id="IPR020449">
    <property type="entry name" value="Tscrpt_reg_AraC-type_HTH"/>
</dbReference>
<keyword evidence="9" id="KW-1185">Reference proteome</keyword>
<protein>
    <submittedName>
        <fullName evidence="8">Response regulator</fullName>
    </submittedName>
</protein>
<dbReference type="SUPFAM" id="SSF52172">
    <property type="entry name" value="CheY-like"/>
    <property type="match status" value="1"/>
</dbReference>
<dbReference type="SMART" id="SM00448">
    <property type="entry name" value="REC"/>
    <property type="match status" value="1"/>
</dbReference>
<feature type="domain" description="HTH araC/xylS-type" evidence="6">
    <location>
        <begin position="445"/>
        <end position="543"/>
    </location>
</feature>
<evidence type="ECO:0000313" key="8">
    <source>
        <dbReference type="EMBL" id="MBO7744849.1"/>
    </source>
</evidence>
<gene>
    <name evidence="8" type="ORF">I8J29_11615</name>
</gene>
<evidence type="ECO:0000259" key="6">
    <source>
        <dbReference type="PROSITE" id="PS01124"/>
    </source>
</evidence>
<evidence type="ECO:0000313" key="9">
    <source>
        <dbReference type="Proteomes" id="UP000670947"/>
    </source>
</evidence>
<organism evidence="8 9">
    <name type="scientific">Paenibacillus artemisiicola</name>
    <dbReference type="NCBI Taxonomy" id="1172618"/>
    <lineage>
        <taxon>Bacteria</taxon>
        <taxon>Bacillati</taxon>
        <taxon>Bacillota</taxon>
        <taxon>Bacilli</taxon>
        <taxon>Bacillales</taxon>
        <taxon>Paenibacillaceae</taxon>
        <taxon>Paenibacillus</taxon>
    </lineage>
</organism>
<name>A0ABS3W947_9BACL</name>
<evidence type="ECO:0000256" key="4">
    <source>
        <dbReference type="PROSITE-ProRule" id="PRU00169"/>
    </source>
</evidence>
<keyword evidence="5" id="KW-0175">Coiled coil</keyword>
<dbReference type="InterPro" id="IPR009057">
    <property type="entry name" value="Homeodomain-like_sf"/>
</dbReference>